<proteinExistence type="predicted"/>
<evidence type="ECO:0000256" key="3">
    <source>
        <dbReference type="ARBA" id="ARBA00022729"/>
    </source>
</evidence>
<gene>
    <name evidence="7" type="ORF">JR316_002812</name>
</gene>
<feature type="signal peptide" evidence="5">
    <location>
        <begin position="1"/>
        <end position="18"/>
    </location>
</feature>
<dbReference type="PROSITE" id="PS52012">
    <property type="entry name" value="CFEM"/>
    <property type="match status" value="1"/>
</dbReference>
<name>A0A8H7Y5U2_PSICU</name>
<dbReference type="Pfam" id="PF05730">
    <property type="entry name" value="CFEM"/>
    <property type="match status" value="1"/>
</dbReference>
<feature type="domain" description="CFEM" evidence="6">
    <location>
        <begin position="13"/>
        <end position="134"/>
    </location>
</feature>
<evidence type="ECO:0000256" key="5">
    <source>
        <dbReference type="SAM" id="SignalP"/>
    </source>
</evidence>
<sequence length="186" mass="17637">MFSKIVLLMTAAAVAVHAQDASTTASAPDATSSIIASLSPCIVACIGPAAQANGCSFTDPSCVCASAQFVTDATACLQEHCTPADLAAAIQLQTSQCAAASITPTGTPTTTNTFPFSLSSGSASQTGSASASTTGSANTSASAASSSATSPSTSASTTPSSAAGALVANSGAAAFFGAILAGIVAL</sequence>
<dbReference type="InterPro" id="IPR008427">
    <property type="entry name" value="Extracellular_membr_CFEM_dom"/>
</dbReference>
<keyword evidence="4" id="KW-1015">Disulfide bond</keyword>
<comment type="caution">
    <text evidence="7">The sequence shown here is derived from an EMBL/GenBank/DDBJ whole genome shotgun (WGS) entry which is preliminary data.</text>
</comment>
<dbReference type="GO" id="GO:0005576">
    <property type="term" value="C:extracellular region"/>
    <property type="evidence" value="ECO:0007669"/>
    <property type="project" value="UniProtKB-SubCell"/>
</dbReference>
<feature type="chain" id="PRO_5034618371" description="CFEM domain-containing protein" evidence="5">
    <location>
        <begin position="19"/>
        <end position="186"/>
    </location>
</feature>
<dbReference type="AlphaFoldDB" id="A0A8H7Y5U2"/>
<evidence type="ECO:0000256" key="2">
    <source>
        <dbReference type="ARBA" id="ARBA00022525"/>
    </source>
</evidence>
<organism evidence="7">
    <name type="scientific">Psilocybe cubensis</name>
    <name type="common">Psychedelic mushroom</name>
    <name type="synonym">Stropharia cubensis</name>
    <dbReference type="NCBI Taxonomy" id="181762"/>
    <lineage>
        <taxon>Eukaryota</taxon>
        <taxon>Fungi</taxon>
        <taxon>Dikarya</taxon>
        <taxon>Basidiomycota</taxon>
        <taxon>Agaricomycotina</taxon>
        <taxon>Agaricomycetes</taxon>
        <taxon>Agaricomycetidae</taxon>
        <taxon>Agaricales</taxon>
        <taxon>Agaricineae</taxon>
        <taxon>Strophariaceae</taxon>
        <taxon>Psilocybe</taxon>
    </lineage>
</organism>
<dbReference type="SMART" id="SM00747">
    <property type="entry name" value="CFEM"/>
    <property type="match status" value="1"/>
</dbReference>
<keyword evidence="2" id="KW-0964">Secreted</keyword>
<protein>
    <recommendedName>
        <fullName evidence="6">CFEM domain-containing protein</fullName>
    </recommendedName>
</protein>
<reference evidence="7" key="1">
    <citation type="submission" date="2021-02" db="EMBL/GenBank/DDBJ databases">
        <title>Psilocybe cubensis genome.</title>
        <authorList>
            <person name="Mckernan K.J."/>
            <person name="Crawford S."/>
            <person name="Trippe A."/>
            <person name="Kane L.T."/>
            <person name="Mclaughlin S."/>
        </authorList>
    </citation>
    <scope>NUCLEOTIDE SEQUENCE [LARGE SCALE GENOMIC DNA]</scope>
    <source>
        <strain evidence="7">MGC-MH-2018</strain>
    </source>
</reference>
<evidence type="ECO:0000313" key="7">
    <source>
        <dbReference type="EMBL" id="KAG5173302.1"/>
    </source>
</evidence>
<evidence type="ECO:0000256" key="1">
    <source>
        <dbReference type="ARBA" id="ARBA00004613"/>
    </source>
</evidence>
<accession>A0A8H7Y5U2</accession>
<evidence type="ECO:0000256" key="4">
    <source>
        <dbReference type="ARBA" id="ARBA00023157"/>
    </source>
</evidence>
<keyword evidence="3 5" id="KW-0732">Signal</keyword>
<comment type="subcellular location">
    <subcellularLocation>
        <location evidence="1">Secreted</location>
    </subcellularLocation>
</comment>
<dbReference type="EMBL" id="JAFIQS010000002">
    <property type="protein sequence ID" value="KAG5173302.1"/>
    <property type="molecule type" value="Genomic_DNA"/>
</dbReference>
<evidence type="ECO:0000259" key="6">
    <source>
        <dbReference type="PROSITE" id="PS52012"/>
    </source>
</evidence>